<dbReference type="PANTHER" id="PTHR43395:SF1">
    <property type="entry name" value="CHEMOTAXIS PROTEIN CHEA"/>
    <property type="match status" value="1"/>
</dbReference>
<organism evidence="3 4">
    <name type="scientific">Pseudodesulfovibrio indicus</name>
    <dbReference type="NCBI Taxonomy" id="1716143"/>
    <lineage>
        <taxon>Bacteria</taxon>
        <taxon>Pseudomonadati</taxon>
        <taxon>Thermodesulfobacteriota</taxon>
        <taxon>Desulfovibrionia</taxon>
        <taxon>Desulfovibrionales</taxon>
        <taxon>Desulfovibrionaceae</taxon>
    </lineage>
</organism>
<keyword evidence="1" id="KW-0597">Phosphoprotein</keyword>
<evidence type="ECO:0000259" key="2">
    <source>
        <dbReference type="PROSITE" id="PS50894"/>
    </source>
</evidence>
<evidence type="ECO:0000313" key="4">
    <source>
        <dbReference type="Proteomes" id="UP000295506"/>
    </source>
</evidence>
<dbReference type="SUPFAM" id="SSF47226">
    <property type="entry name" value="Histidine-containing phosphotransfer domain, HPT domain"/>
    <property type="match status" value="1"/>
</dbReference>
<dbReference type="Proteomes" id="UP000295506">
    <property type="component" value="Unassembled WGS sequence"/>
</dbReference>
<dbReference type="InterPro" id="IPR008207">
    <property type="entry name" value="Sig_transdc_His_kin_Hpt_dom"/>
</dbReference>
<dbReference type="RefSeq" id="WP_335343120.1">
    <property type="nucleotide sequence ID" value="NZ_CP014206.1"/>
</dbReference>
<dbReference type="GO" id="GO:0000160">
    <property type="term" value="P:phosphorelay signal transduction system"/>
    <property type="evidence" value="ECO:0007669"/>
    <property type="project" value="InterPro"/>
</dbReference>
<proteinExistence type="predicted"/>
<comment type="caution">
    <text evidence="3">The sequence shown here is derived from an EMBL/GenBank/DDBJ whole genome shotgun (WGS) entry which is preliminary data.</text>
</comment>
<protein>
    <submittedName>
        <fullName evidence="3">Two-component system chemotaxis sensor kinase CheA</fullName>
    </submittedName>
</protein>
<dbReference type="CDD" id="cd00088">
    <property type="entry name" value="HPT"/>
    <property type="match status" value="1"/>
</dbReference>
<accession>A0AA94PMB2</accession>
<keyword evidence="3" id="KW-0808">Transferase</keyword>
<dbReference type="PROSITE" id="PS50894">
    <property type="entry name" value="HPT"/>
    <property type="match status" value="1"/>
</dbReference>
<dbReference type="InterPro" id="IPR036641">
    <property type="entry name" value="HPT_dom_sf"/>
</dbReference>
<dbReference type="Gene3D" id="1.20.120.160">
    <property type="entry name" value="HPT domain"/>
    <property type="match status" value="1"/>
</dbReference>
<feature type="modified residue" description="Phosphohistidine" evidence="1">
    <location>
        <position position="50"/>
    </location>
</feature>
<dbReference type="EMBL" id="SOBK01000003">
    <property type="protein sequence ID" value="TDT89775.1"/>
    <property type="molecule type" value="Genomic_DNA"/>
</dbReference>
<dbReference type="AlphaFoldDB" id="A0AA94PMB2"/>
<dbReference type="InterPro" id="IPR051315">
    <property type="entry name" value="Bact_Chemotaxis_CheA"/>
</dbReference>
<keyword evidence="3" id="KW-0418">Kinase</keyword>
<evidence type="ECO:0000256" key="1">
    <source>
        <dbReference type="PROSITE-ProRule" id="PRU00110"/>
    </source>
</evidence>
<reference evidence="3 4" key="1">
    <citation type="submission" date="2019-03" db="EMBL/GenBank/DDBJ databases">
        <title>Genomic Encyclopedia of Type Strains, Phase IV (KMG-IV): sequencing the most valuable type-strain genomes for metagenomic binning, comparative biology and taxonomic classification.</title>
        <authorList>
            <person name="Goeker M."/>
        </authorList>
    </citation>
    <scope>NUCLEOTIDE SEQUENCE [LARGE SCALE GENOMIC DNA]</scope>
    <source>
        <strain evidence="3 4">DSM 101483</strain>
    </source>
</reference>
<feature type="domain" description="HPt" evidence="2">
    <location>
        <begin position="1"/>
        <end position="107"/>
    </location>
</feature>
<name>A0AA94PMB2_9BACT</name>
<gene>
    <name evidence="3" type="ORF">EDC59_10371</name>
</gene>
<dbReference type="GO" id="GO:0004672">
    <property type="term" value="F:protein kinase activity"/>
    <property type="evidence" value="ECO:0007669"/>
    <property type="project" value="UniProtKB-ARBA"/>
</dbReference>
<dbReference type="PANTHER" id="PTHR43395">
    <property type="entry name" value="SENSOR HISTIDINE KINASE CHEA"/>
    <property type="match status" value="1"/>
</dbReference>
<dbReference type="SMART" id="SM00073">
    <property type="entry name" value="HPT"/>
    <property type="match status" value="1"/>
</dbReference>
<sequence length="133" mass="15015">MIQRGDEVLEIFLEETAERLDSIESGLLRLETCGLDCSQETINSIFRDAHSVKAGSNLLKLTNVEDLAHKLENVLEMIRKQKISPSEIIVTACLESVDKLRELIENVERSETISTRLHKHMLEAAVQKTLDGE</sequence>
<evidence type="ECO:0000313" key="3">
    <source>
        <dbReference type="EMBL" id="TDT89775.1"/>
    </source>
</evidence>
<dbReference type="Pfam" id="PF01627">
    <property type="entry name" value="Hpt"/>
    <property type="match status" value="1"/>
</dbReference>